<name>A0A1F6FWM8_9BACT</name>
<accession>A0A1F6FWM8</accession>
<dbReference type="AlphaFoldDB" id="A0A1F6FWM8"/>
<evidence type="ECO:0000313" key="2">
    <source>
        <dbReference type="Proteomes" id="UP000177998"/>
    </source>
</evidence>
<evidence type="ECO:0000313" key="1">
    <source>
        <dbReference type="EMBL" id="OGG90271.1"/>
    </source>
</evidence>
<dbReference type="EMBL" id="MFMZ01000055">
    <property type="protein sequence ID" value="OGG90271.1"/>
    <property type="molecule type" value="Genomic_DNA"/>
</dbReference>
<organism evidence="1 2">
    <name type="scientific">Candidatus Kuenenbacteria bacterium RIFCSPLOWO2_02_FULL_42_16</name>
    <dbReference type="NCBI Taxonomy" id="1798564"/>
    <lineage>
        <taxon>Bacteria</taxon>
        <taxon>Candidatus Kueneniibacteriota</taxon>
    </lineage>
</organism>
<gene>
    <name evidence="1" type="ORF">A3H55_01790</name>
</gene>
<comment type="caution">
    <text evidence="1">The sequence shown here is derived from an EMBL/GenBank/DDBJ whole genome shotgun (WGS) entry which is preliminary data.</text>
</comment>
<dbReference type="Proteomes" id="UP000177998">
    <property type="component" value="Unassembled WGS sequence"/>
</dbReference>
<sequence length="74" mass="8006">MSSSPASLLQSGRGEKGRGQYIARLSFSGLTGESRQRIKELMKLKWECLNIKVQIACPLASALSAADKSESVVH</sequence>
<reference evidence="1 2" key="1">
    <citation type="journal article" date="2016" name="Nat. Commun.">
        <title>Thousands of microbial genomes shed light on interconnected biogeochemical processes in an aquifer system.</title>
        <authorList>
            <person name="Anantharaman K."/>
            <person name="Brown C.T."/>
            <person name="Hug L.A."/>
            <person name="Sharon I."/>
            <person name="Castelle C.J."/>
            <person name="Probst A.J."/>
            <person name="Thomas B.C."/>
            <person name="Singh A."/>
            <person name="Wilkins M.J."/>
            <person name="Karaoz U."/>
            <person name="Brodie E.L."/>
            <person name="Williams K.H."/>
            <person name="Hubbard S.S."/>
            <person name="Banfield J.F."/>
        </authorList>
    </citation>
    <scope>NUCLEOTIDE SEQUENCE [LARGE SCALE GENOMIC DNA]</scope>
</reference>
<protein>
    <submittedName>
        <fullName evidence="1">Uncharacterized protein</fullName>
    </submittedName>
</protein>
<proteinExistence type="predicted"/>